<sequence>MSHSHTHAPGQTHSHTPSPAMAAAQQQQQQQQQYVPPPPADPKMQALIEADYKPVNLKLGPPNDTQALCVVHELEKCDDCNVDFASTNSLARIFAANPNLLCPPPPQIVQPQRSQAVTKTKEDGNALFKANKLKESISMYTMAISVASQRFPWELNSLMREELSTVLSNRSAAYTAAGDYVGALVDADLVIQLKRPWSKGHFRKAKALVEMGCLEEARDAIRLGLAFEHGNTDGMWRNAPSSSSSRLSTLKGLVPPAKRDALRTLFRASTPADGQRTYPPTNDHKQSWRQWANDKIRRSGTGSGSKDAIERVSLFPGWAARTYHGGEREGKEAAKFSLEIYISGFAASYVPPESATRSQRAFMRLAKAYAALPKLPSSDNQTPTEGARTPKASDSTEDLLKTVRLPPTPSDITEGSELGALEKQFRQAESDSDSGSTSSSDSGPSSSHNMMPPEPGALVAPQVSYISATSHFLGTGDDLALLHSNLMARLQPFWSRALPNRKLRLSLYSRAPHTSEFLPSDDDANDDPMRTPIYVCETTTKGQSGAFEVKIRVPWERICVHPGALHIAFSDANADSDLFVCAELLPPNTNTNPNANASSPMFTSFLSPLEPTAQSVLAIPVTHSEIRLISDIDDTIKLSNILGGARAVFRNVFVKHLEELVIKGMGDWYTSMWSRGVRFHYVSNSPFELLPVINEFIRVSDLPQGSIKLRSYAGRSLFNGFLSAAATRKRDGILDVLNAFKSSRFFLVGDTGEQDLELYAQLAAERHYQILAVFVRDASGLDVRPLDDPTGESIKHRPATFQRSVSYAAGMPLPTSGSANIQSLSPLMEGPIHKNMDFSLDSSSNEFSSRRRPYIDTSTQDYLASALPPASTSSLRPQAQGTSLRFSSDPTAGLSLPSSFFDSGIAQMSSSEDSSPSQSYPLSQNSSMQFPGSISKSELANLPQSERRRLELQERVYRARLLMPSNIPLRIFKEPEECIETDRILDELTASGPSQRRTGR</sequence>
<evidence type="ECO:0000313" key="3">
    <source>
        <dbReference type="EMBL" id="THH10364.1"/>
    </source>
</evidence>
<dbReference type="GO" id="GO:0008195">
    <property type="term" value="F:phosphatidate phosphatase activity"/>
    <property type="evidence" value="ECO:0007669"/>
    <property type="project" value="InterPro"/>
</dbReference>
<feature type="compositionally biased region" description="Polar residues" evidence="1">
    <location>
        <begin position="879"/>
        <end position="890"/>
    </location>
</feature>
<feature type="domain" description="Phosphatidate phosphatase APP1 catalytic" evidence="2">
    <location>
        <begin position="626"/>
        <end position="777"/>
    </location>
</feature>
<dbReference type="PANTHER" id="PTHR28208">
    <property type="entry name" value="PHOSPHATIDATE PHOSPHATASE APP1"/>
    <property type="match status" value="1"/>
</dbReference>
<dbReference type="Proteomes" id="UP000308199">
    <property type="component" value="Unassembled WGS sequence"/>
</dbReference>
<feature type="compositionally biased region" description="Polar residues" evidence="1">
    <location>
        <begin position="928"/>
        <end position="942"/>
    </location>
</feature>
<name>A0A4S4LEQ0_9AGAM</name>
<comment type="caution">
    <text evidence="3">The sequence shown here is derived from an EMBL/GenBank/DDBJ whole genome shotgun (WGS) entry which is preliminary data.</text>
</comment>
<feature type="region of interest" description="Disordered" evidence="1">
    <location>
        <begin position="867"/>
        <end position="890"/>
    </location>
</feature>
<dbReference type="OrthoDB" id="2117591at2759"/>
<keyword evidence="4" id="KW-1185">Reference proteome</keyword>
<dbReference type="InterPro" id="IPR052935">
    <property type="entry name" value="Mg2+_PAP"/>
</dbReference>
<accession>A0A4S4LEQ0</accession>
<dbReference type="PANTHER" id="PTHR28208:SF3">
    <property type="entry name" value="PHOSPHATIDATE PHOSPHATASE APP1"/>
    <property type="match status" value="1"/>
</dbReference>
<dbReference type="SUPFAM" id="SSF48452">
    <property type="entry name" value="TPR-like"/>
    <property type="match status" value="1"/>
</dbReference>
<feature type="compositionally biased region" description="Low complexity" evidence="1">
    <location>
        <begin position="909"/>
        <end position="927"/>
    </location>
</feature>
<feature type="compositionally biased region" description="Low complexity" evidence="1">
    <location>
        <begin position="17"/>
        <end position="34"/>
    </location>
</feature>
<dbReference type="Pfam" id="PF09949">
    <property type="entry name" value="APP1_cat"/>
    <property type="match status" value="1"/>
</dbReference>
<dbReference type="InterPro" id="IPR019236">
    <property type="entry name" value="APP1_cat"/>
</dbReference>
<dbReference type="AlphaFoldDB" id="A0A4S4LEQ0"/>
<proteinExistence type="predicted"/>
<organism evidence="3 4">
    <name type="scientific">Phellinidium pouzarii</name>
    <dbReference type="NCBI Taxonomy" id="167371"/>
    <lineage>
        <taxon>Eukaryota</taxon>
        <taxon>Fungi</taxon>
        <taxon>Dikarya</taxon>
        <taxon>Basidiomycota</taxon>
        <taxon>Agaricomycotina</taxon>
        <taxon>Agaricomycetes</taxon>
        <taxon>Hymenochaetales</taxon>
        <taxon>Hymenochaetaceae</taxon>
        <taxon>Phellinidium</taxon>
    </lineage>
</organism>
<dbReference type="InterPro" id="IPR011990">
    <property type="entry name" value="TPR-like_helical_dom_sf"/>
</dbReference>
<reference evidence="3 4" key="1">
    <citation type="submission" date="2019-02" db="EMBL/GenBank/DDBJ databases">
        <title>Genome sequencing of the rare red list fungi Phellinidium pouzarii.</title>
        <authorList>
            <person name="Buettner E."/>
            <person name="Kellner H."/>
        </authorList>
    </citation>
    <scope>NUCLEOTIDE SEQUENCE [LARGE SCALE GENOMIC DNA]</scope>
    <source>
        <strain evidence="3 4">DSM 108285</strain>
    </source>
</reference>
<feature type="compositionally biased region" description="Low complexity" evidence="1">
    <location>
        <begin position="867"/>
        <end position="877"/>
    </location>
</feature>
<dbReference type="GO" id="GO:0030479">
    <property type="term" value="C:actin cortical patch"/>
    <property type="evidence" value="ECO:0007669"/>
    <property type="project" value="TreeGrafter"/>
</dbReference>
<feature type="region of interest" description="Disordered" evidence="1">
    <location>
        <begin position="374"/>
        <end position="457"/>
    </location>
</feature>
<feature type="compositionally biased region" description="Polar residues" evidence="1">
    <location>
        <begin position="7"/>
        <end position="16"/>
    </location>
</feature>
<protein>
    <recommendedName>
        <fullName evidence="2">Phosphatidate phosphatase APP1 catalytic domain-containing protein</fullName>
    </recommendedName>
</protein>
<dbReference type="Gene3D" id="1.25.40.10">
    <property type="entry name" value="Tetratricopeptide repeat domain"/>
    <property type="match status" value="1"/>
</dbReference>
<evidence type="ECO:0000313" key="4">
    <source>
        <dbReference type="Proteomes" id="UP000308199"/>
    </source>
</evidence>
<evidence type="ECO:0000256" key="1">
    <source>
        <dbReference type="SAM" id="MobiDB-lite"/>
    </source>
</evidence>
<feature type="region of interest" description="Disordered" evidence="1">
    <location>
        <begin position="905"/>
        <end position="942"/>
    </location>
</feature>
<dbReference type="EMBL" id="SGPK01000038">
    <property type="protein sequence ID" value="THH10364.1"/>
    <property type="molecule type" value="Genomic_DNA"/>
</dbReference>
<feature type="region of interest" description="Disordered" evidence="1">
    <location>
        <begin position="1"/>
        <end position="43"/>
    </location>
</feature>
<feature type="compositionally biased region" description="Low complexity" evidence="1">
    <location>
        <begin position="433"/>
        <end position="447"/>
    </location>
</feature>
<gene>
    <name evidence="3" type="ORF">EW145_g1392</name>
</gene>
<evidence type="ECO:0000259" key="2">
    <source>
        <dbReference type="Pfam" id="PF09949"/>
    </source>
</evidence>